<keyword evidence="12" id="KW-1185">Reference proteome</keyword>
<evidence type="ECO:0000256" key="7">
    <source>
        <dbReference type="ARBA" id="ARBA00035120"/>
    </source>
</evidence>
<comment type="similarity">
    <text evidence="7 10">Belongs to the fluoride channel Fluc/FEX (TC 1.A.43) family.</text>
</comment>
<keyword evidence="3 10" id="KW-0812">Transmembrane</keyword>
<evidence type="ECO:0000256" key="4">
    <source>
        <dbReference type="ARBA" id="ARBA00022989"/>
    </source>
</evidence>
<keyword evidence="10" id="KW-0406">Ion transport</keyword>
<evidence type="ECO:0000256" key="10">
    <source>
        <dbReference type="HAMAP-Rule" id="MF_00454"/>
    </source>
</evidence>
<keyword evidence="10" id="KW-0813">Transport</keyword>
<evidence type="ECO:0000256" key="1">
    <source>
        <dbReference type="ARBA" id="ARBA00004651"/>
    </source>
</evidence>
<feature type="binding site" evidence="10">
    <location>
        <position position="71"/>
    </location>
    <ligand>
        <name>Na(+)</name>
        <dbReference type="ChEBI" id="CHEBI:29101"/>
        <note>structural</note>
    </ligand>
</feature>
<dbReference type="PANTHER" id="PTHR28259:SF1">
    <property type="entry name" value="FLUORIDE EXPORT PROTEIN 1-RELATED"/>
    <property type="match status" value="1"/>
</dbReference>
<comment type="caution">
    <text evidence="11">The sequence shown here is derived from an EMBL/GenBank/DDBJ whole genome shotgun (WGS) entry which is preliminary data.</text>
</comment>
<evidence type="ECO:0000256" key="2">
    <source>
        <dbReference type="ARBA" id="ARBA00022475"/>
    </source>
</evidence>
<feature type="transmembrane region" description="Helical" evidence="10">
    <location>
        <begin position="93"/>
        <end position="113"/>
    </location>
</feature>
<dbReference type="InterPro" id="IPR003691">
    <property type="entry name" value="FluC"/>
</dbReference>
<keyword evidence="10" id="KW-0479">Metal-binding</keyword>
<evidence type="ECO:0000256" key="5">
    <source>
        <dbReference type="ARBA" id="ARBA00023136"/>
    </source>
</evidence>
<reference evidence="11 12" key="1">
    <citation type="submission" date="2024-04" db="EMBL/GenBank/DDBJ databases">
        <authorList>
            <person name="Wu Y.S."/>
            <person name="Zhang L."/>
        </authorList>
    </citation>
    <scope>NUCLEOTIDE SEQUENCE [LARGE SCALE GENOMIC DNA]</scope>
    <source>
        <strain evidence="11 12">KG-01</strain>
    </source>
</reference>
<proteinExistence type="inferred from homology"/>
<evidence type="ECO:0000313" key="12">
    <source>
        <dbReference type="Proteomes" id="UP001398420"/>
    </source>
</evidence>
<keyword evidence="10" id="KW-0915">Sodium</keyword>
<dbReference type="HAMAP" id="MF_00454">
    <property type="entry name" value="FluC"/>
    <property type="match status" value="1"/>
</dbReference>
<dbReference type="Proteomes" id="UP001398420">
    <property type="component" value="Unassembled WGS sequence"/>
</dbReference>
<keyword evidence="2 10" id="KW-1003">Cell membrane</keyword>
<name>A0ABU9LKL3_9BACL</name>
<feature type="binding site" evidence="10">
    <location>
        <position position="68"/>
    </location>
    <ligand>
        <name>Na(+)</name>
        <dbReference type="ChEBI" id="CHEBI:29101"/>
        <note>structural</note>
    </ligand>
</feature>
<keyword evidence="5 10" id="KW-0472">Membrane</keyword>
<evidence type="ECO:0000256" key="8">
    <source>
        <dbReference type="ARBA" id="ARBA00035585"/>
    </source>
</evidence>
<feature type="transmembrane region" description="Helical" evidence="10">
    <location>
        <begin position="30"/>
        <end position="51"/>
    </location>
</feature>
<evidence type="ECO:0000256" key="9">
    <source>
        <dbReference type="ARBA" id="ARBA00049940"/>
    </source>
</evidence>
<comment type="subcellular location">
    <subcellularLocation>
        <location evidence="1 10">Cell membrane</location>
        <topology evidence="1 10">Multi-pass membrane protein</topology>
    </subcellularLocation>
</comment>
<dbReference type="Pfam" id="PF02537">
    <property type="entry name" value="CRCB"/>
    <property type="match status" value="1"/>
</dbReference>
<accession>A0ABU9LKL3</accession>
<keyword evidence="6 10" id="KW-0407">Ion channel</keyword>
<feature type="transmembrane region" description="Helical" evidence="10">
    <location>
        <begin position="57"/>
        <end position="81"/>
    </location>
</feature>
<dbReference type="RefSeq" id="WP_087681098.1">
    <property type="nucleotide sequence ID" value="NZ_JBBCRB010000005.1"/>
</dbReference>
<protein>
    <recommendedName>
        <fullName evidence="10">Fluoride-specific ion channel FluC</fullName>
    </recommendedName>
</protein>
<feature type="transmembrane region" description="Helical" evidence="10">
    <location>
        <begin position="6"/>
        <end position="23"/>
    </location>
</feature>
<comment type="catalytic activity">
    <reaction evidence="8">
        <text>fluoride(in) = fluoride(out)</text>
        <dbReference type="Rhea" id="RHEA:76159"/>
        <dbReference type="ChEBI" id="CHEBI:17051"/>
    </reaction>
    <physiologicalReaction direction="left-to-right" evidence="8">
        <dbReference type="Rhea" id="RHEA:76160"/>
    </physiologicalReaction>
</comment>
<sequence>MILWIALGGGIGAILRYVTVLAFEKYQSPFYIATFIVNVIGSLIMGFMIIYNIQSQIVFAFITLGILGGYTTFSTFAFDFVRLAQQKKYITAIVYTGSTLIVSFIFFLIGLYLGGRIV</sequence>
<dbReference type="PANTHER" id="PTHR28259">
    <property type="entry name" value="FLUORIDE EXPORT PROTEIN 1-RELATED"/>
    <property type="match status" value="1"/>
</dbReference>
<dbReference type="EMBL" id="JBCEWA010000006">
    <property type="protein sequence ID" value="MEL5988503.1"/>
    <property type="molecule type" value="Genomic_DNA"/>
</dbReference>
<organism evidence="11 12">
    <name type="scientific">Kurthia gibsonii</name>
    <dbReference type="NCBI Taxonomy" id="33946"/>
    <lineage>
        <taxon>Bacteria</taxon>
        <taxon>Bacillati</taxon>
        <taxon>Bacillota</taxon>
        <taxon>Bacilli</taxon>
        <taxon>Bacillales</taxon>
        <taxon>Caryophanaceae</taxon>
        <taxon>Kurthia</taxon>
    </lineage>
</organism>
<comment type="activity regulation">
    <text evidence="10">Na(+) is not transported, but it plays an essential structural role and its presence is essential for fluoride channel function.</text>
</comment>
<evidence type="ECO:0000256" key="6">
    <source>
        <dbReference type="ARBA" id="ARBA00023303"/>
    </source>
</evidence>
<keyword evidence="4 10" id="KW-1133">Transmembrane helix</keyword>
<evidence type="ECO:0000256" key="3">
    <source>
        <dbReference type="ARBA" id="ARBA00022692"/>
    </source>
</evidence>
<evidence type="ECO:0000313" key="11">
    <source>
        <dbReference type="EMBL" id="MEL5988503.1"/>
    </source>
</evidence>
<gene>
    <name evidence="10" type="primary">fluC</name>
    <name evidence="10" type="synonym">crcB</name>
    <name evidence="11" type="ORF">AAF454_08815</name>
</gene>
<comment type="function">
    <text evidence="9 10">Fluoride-specific ion channel. Important for reducing fluoride concentration in the cell, thus reducing its toxicity.</text>
</comment>